<feature type="coiled-coil region" evidence="3">
    <location>
        <begin position="856"/>
        <end position="893"/>
    </location>
</feature>
<dbReference type="SUPFAM" id="SSF56436">
    <property type="entry name" value="C-type lectin-like"/>
    <property type="match status" value="1"/>
</dbReference>
<dbReference type="Proteomes" id="UP000588068">
    <property type="component" value="Unassembled WGS sequence"/>
</dbReference>
<dbReference type="GO" id="GO:0005737">
    <property type="term" value="C:cytoplasm"/>
    <property type="evidence" value="ECO:0007669"/>
    <property type="project" value="TreeGrafter"/>
</dbReference>
<dbReference type="InterPro" id="IPR016187">
    <property type="entry name" value="CTDL_fold"/>
</dbReference>
<keyword evidence="3" id="KW-0175">Coiled coil</keyword>
<feature type="domain" description="Protein kinase" evidence="5">
    <location>
        <begin position="159"/>
        <end position="437"/>
    </location>
</feature>
<feature type="compositionally biased region" description="Basic and acidic residues" evidence="4">
    <location>
        <begin position="101"/>
        <end position="111"/>
    </location>
</feature>
<dbReference type="Gene3D" id="3.30.200.20">
    <property type="entry name" value="Phosphorylase Kinase, domain 1"/>
    <property type="match status" value="1"/>
</dbReference>
<dbReference type="GO" id="GO:0005524">
    <property type="term" value="F:ATP binding"/>
    <property type="evidence" value="ECO:0007669"/>
    <property type="project" value="UniProtKB-UniRule"/>
</dbReference>
<keyword evidence="6" id="KW-0723">Serine/threonine-protein kinase</keyword>
<dbReference type="InterPro" id="IPR042095">
    <property type="entry name" value="SUMF_sf"/>
</dbReference>
<keyword evidence="6" id="KW-0418">Kinase</keyword>
<evidence type="ECO:0000256" key="3">
    <source>
        <dbReference type="SAM" id="Coils"/>
    </source>
</evidence>
<dbReference type="InterPro" id="IPR005532">
    <property type="entry name" value="SUMF_dom"/>
</dbReference>
<feature type="compositionally biased region" description="Polar residues" evidence="4">
    <location>
        <begin position="127"/>
        <end position="146"/>
    </location>
</feature>
<feature type="compositionally biased region" description="Pro residues" evidence="4">
    <location>
        <begin position="70"/>
        <end position="79"/>
    </location>
</feature>
<dbReference type="AlphaFoldDB" id="A0A841HTD0"/>
<reference evidence="6 7" key="1">
    <citation type="submission" date="2020-08" db="EMBL/GenBank/DDBJ databases">
        <title>Genomic Encyclopedia of Type Strains, Phase IV (KMG-IV): sequencing the most valuable type-strain genomes for metagenomic binning, comparative biology and taxonomic classification.</title>
        <authorList>
            <person name="Goeker M."/>
        </authorList>
    </citation>
    <scope>NUCLEOTIDE SEQUENCE [LARGE SCALE GENOMIC DNA]</scope>
    <source>
        <strain evidence="6 7">DSM 26723</strain>
    </source>
</reference>
<keyword evidence="6" id="KW-0808">Transferase</keyword>
<evidence type="ECO:0000256" key="2">
    <source>
        <dbReference type="PROSITE-ProRule" id="PRU10141"/>
    </source>
</evidence>
<dbReference type="CDD" id="cd14014">
    <property type="entry name" value="STKc_PknB_like"/>
    <property type="match status" value="1"/>
</dbReference>
<feature type="region of interest" description="Disordered" evidence="4">
    <location>
        <begin position="69"/>
        <end position="151"/>
    </location>
</feature>
<dbReference type="GO" id="GO:0006974">
    <property type="term" value="P:DNA damage response"/>
    <property type="evidence" value="ECO:0007669"/>
    <property type="project" value="TreeGrafter"/>
</dbReference>
<dbReference type="InterPro" id="IPR011990">
    <property type="entry name" value="TPR-like_helical_dom_sf"/>
</dbReference>
<evidence type="ECO:0000256" key="1">
    <source>
        <dbReference type="PROSITE-ProRule" id="PRU00339"/>
    </source>
</evidence>
<keyword evidence="1" id="KW-0802">TPR repeat</keyword>
<dbReference type="EMBL" id="JACHHZ010000005">
    <property type="protein sequence ID" value="MBB6095559.1"/>
    <property type="molecule type" value="Genomic_DNA"/>
</dbReference>
<dbReference type="Gene3D" id="1.25.40.10">
    <property type="entry name" value="Tetratricopeptide repeat domain"/>
    <property type="match status" value="1"/>
</dbReference>
<protein>
    <submittedName>
        <fullName evidence="6">Non-specific serine/threonine protein kinase</fullName>
        <ecNumber evidence="6">2.7.11.1</ecNumber>
    </submittedName>
</protein>
<dbReference type="Gene3D" id="1.10.510.10">
    <property type="entry name" value="Transferase(Phosphotransferase) domain 1"/>
    <property type="match status" value="1"/>
</dbReference>
<dbReference type="SUPFAM" id="SSF48452">
    <property type="entry name" value="TPR-like"/>
    <property type="match status" value="1"/>
</dbReference>
<proteinExistence type="predicted"/>
<dbReference type="PROSITE" id="PS50005">
    <property type="entry name" value="TPR"/>
    <property type="match status" value="1"/>
</dbReference>
<comment type="caution">
    <text evidence="6">The sequence shown here is derived from an EMBL/GenBank/DDBJ whole genome shotgun (WGS) entry which is preliminary data.</text>
</comment>
<evidence type="ECO:0000313" key="7">
    <source>
        <dbReference type="Proteomes" id="UP000588068"/>
    </source>
</evidence>
<evidence type="ECO:0000259" key="5">
    <source>
        <dbReference type="PROSITE" id="PS50011"/>
    </source>
</evidence>
<dbReference type="RefSeq" id="WP_184334915.1">
    <property type="nucleotide sequence ID" value="NZ_JACHHZ010000005.1"/>
</dbReference>
<feature type="region of interest" description="Disordered" evidence="4">
    <location>
        <begin position="971"/>
        <end position="1035"/>
    </location>
</feature>
<dbReference type="PANTHER" id="PTHR24361">
    <property type="entry name" value="MITOGEN-ACTIVATED KINASE KINASE KINASE"/>
    <property type="match status" value="1"/>
</dbReference>
<dbReference type="InterPro" id="IPR011009">
    <property type="entry name" value="Kinase-like_dom_sf"/>
</dbReference>
<dbReference type="SUPFAM" id="SSF56112">
    <property type="entry name" value="Protein kinase-like (PK-like)"/>
    <property type="match status" value="1"/>
</dbReference>
<dbReference type="Gene3D" id="3.90.1580.10">
    <property type="entry name" value="paralog of FGE (formylglycine-generating enzyme)"/>
    <property type="match status" value="1"/>
</dbReference>
<dbReference type="SMART" id="SM00028">
    <property type="entry name" value="TPR"/>
    <property type="match status" value="3"/>
</dbReference>
<gene>
    <name evidence="6" type="ORF">HNQ60_004449</name>
</gene>
<sequence>MSQFRPALESFVEGQTDLPALQGELRADLSREPSLAPVLGALIENTYRQGRINGPAYLDLMEVVRSTTPPVIPPAPPAKAPEDEETRYRPSAVSVSDEEETKYRPGEKILADDQATALAPPEERPRTSGNSTGPNWDSLQAASSQARPWRPGDTVKERFILEDIIGKGGMGVVFRVRDLRKEEAQDRNPYAALKVLGEDFKRHPESLKALQREARKAQTLAHPNIVTVYDFDRDGANVYIVMELLEGQPLDRYIKGLEGVGLTMVKALPIVRGLCGALGYAHEHQVVHSDFKPANAFITKHGTIKVFDFGIARAAKRPDANADDTSAMTLFDPGTLGALTPAYASCEMIEGLEPDPRDDIYALGCVVYELLTCTHPFERKTAVQARDAKMKPKPIRGLTSRQWRALRRSLAFDRDARTPSIAKFLEEISPEKRSPALWGGIAAGVLVLGAVAALLVPDYLQRRREEALAGLIRTGTEESIQQALPGIEALPADARVTLLLDDNLRSALIGHFNSKIDSATDASKQRYDYPQAEAQLVELRKLFPDSQAVSQIGEALTTRKNDEIKRQSDRLDEYLSKGWLVDTQNADSVAGVLRIVAQIDPKHPLLIDPRLPSAYAEQAQIALRKEDVALAQSLTQAGLIVAPSDRTLKDLNDTVARELEAQRQATRMADLRRKLAGELSAATSLSAFDPVHEDLLLLQSAADDDAALTVARRRVEELLGNEIQTLSSRQSYDDAQALLARYADIVQPQFVDARRSAIDAARGQPSSNGGAEINRALDALLQTPAADDAWDIKVHSQLAKLSAYLSPQDSVIVSARQRAAEVHVTAATTLRSQGRLSEAERTLQQAKAFAPGLSAIAQEQQLLAQMRAEQDAKDREQKRLAELAALRQKLSDQATANDVAGATATLRDLRAGLPANDPFLSTAPKAIAGAYVRLAATAARNGRFDTAMSQIDRALELDRTNPQIVAAREEYSQQLAASSKQTPPAQAPTAAATPSSTAPAPAKTDPPSQTASQPAAQAPAQTAAATTPAASQAPTTACTPALAGYGTRSRGVCFDSLPTGGRGPELVVVPAGAGAAKPFAISRFEVSAGEFAAFCKASGKCGNTAAQADLPMTSIAASDAQNYVDWLSMTTGATYRLPTDAEWSYAASAPGGSTERDFNCVVEINGQKIRGFGLGSVRAGRPNSWGLYNLAGNAQEWAKNGDGWNARGGAFSDPISQCSPALTRAVGGAADAATGFRVVRDLR</sequence>
<evidence type="ECO:0000313" key="6">
    <source>
        <dbReference type="EMBL" id="MBB6095559.1"/>
    </source>
</evidence>
<dbReference type="Pfam" id="PF03781">
    <property type="entry name" value="FGE-sulfatase"/>
    <property type="match status" value="1"/>
</dbReference>
<keyword evidence="2" id="KW-0547">Nucleotide-binding</keyword>
<feature type="binding site" evidence="2">
    <location>
        <position position="194"/>
    </location>
    <ligand>
        <name>ATP</name>
        <dbReference type="ChEBI" id="CHEBI:30616"/>
    </ligand>
</feature>
<evidence type="ECO:0000256" key="4">
    <source>
        <dbReference type="SAM" id="MobiDB-lite"/>
    </source>
</evidence>
<dbReference type="InterPro" id="IPR053235">
    <property type="entry name" value="Ser_Thr_kinase"/>
</dbReference>
<dbReference type="PROSITE" id="PS00107">
    <property type="entry name" value="PROTEIN_KINASE_ATP"/>
    <property type="match status" value="1"/>
</dbReference>
<dbReference type="PROSITE" id="PS50011">
    <property type="entry name" value="PROTEIN_KINASE_DOM"/>
    <property type="match status" value="1"/>
</dbReference>
<dbReference type="Pfam" id="PF00069">
    <property type="entry name" value="Pkinase"/>
    <property type="match status" value="1"/>
</dbReference>
<dbReference type="PANTHER" id="PTHR24361:SF613">
    <property type="entry name" value="NUCLEAR RECEPTOR-BINDING PROTEIN-RELATED"/>
    <property type="match status" value="1"/>
</dbReference>
<name>A0A841HTD0_9GAMM</name>
<feature type="repeat" description="TPR" evidence="1">
    <location>
        <begin position="928"/>
        <end position="961"/>
    </location>
</feature>
<keyword evidence="7" id="KW-1185">Reference proteome</keyword>
<dbReference type="GO" id="GO:0004674">
    <property type="term" value="F:protein serine/threonine kinase activity"/>
    <property type="evidence" value="ECO:0007669"/>
    <property type="project" value="UniProtKB-KW"/>
</dbReference>
<organism evidence="6 7">
    <name type="scientific">Povalibacter uvarum</name>
    <dbReference type="NCBI Taxonomy" id="732238"/>
    <lineage>
        <taxon>Bacteria</taxon>
        <taxon>Pseudomonadati</taxon>
        <taxon>Pseudomonadota</taxon>
        <taxon>Gammaproteobacteria</taxon>
        <taxon>Steroidobacterales</taxon>
        <taxon>Steroidobacteraceae</taxon>
        <taxon>Povalibacter</taxon>
    </lineage>
</organism>
<dbReference type="EC" id="2.7.11.1" evidence="6"/>
<accession>A0A841HTD0</accession>
<dbReference type="InterPro" id="IPR017441">
    <property type="entry name" value="Protein_kinase_ATP_BS"/>
</dbReference>
<dbReference type="InterPro" id="IPR000719">
    <property type="entry name" value="Prot_kinase_dom"/>
</dbReference>
<keyword evidence="2" id="KW-0067">ATP-binding</keyword>
<dbReference type="InterPro" id="IPR019734">
    <property type="entry name" value="TPR_rpt"/>
</dbReference>
<feature type="compositionally biased region" description="Low complexity" evidence="4">
    <location>
        <begin position="979"/>
        <end position="1035"/>
    </location>
</feature>